<dbReference type="Proteomes" id="UP000276215">
    <property type="component" value="Unassembled WGS sequence"/>
</dbReference>
<proteinExistence type="predicted"/>
<keyword evidence="1" id="KW-0812">Transmembrane</keyword>
<reference evidence="2 3" key="1">
    <citation type="journal article" date="2018" name="Nat. Ecol. Evol.">
        <title>Pezizomycetes genomes reveal the molecular basis of ectomycorrhizal truffle lifestyle.</title>
        <authorList>
            <person name="Murat C."/>
            <person name="Payen T."/>
            <person name="Noel B."/>
            <person name="Kuo A."/>
            <person name="Morin E."/>
            <person name="Chen J."/>
            <person name="Kohler A."/>
            <person name="Krizsan K."/>
            <person name="Balestrini R."/>
            <person name="Da Silva C."/>
            <person name="Montanini B."/>
            <person name="Hainaut M."/>
            <person name="Levati E."/>
            <person name="Barry K.W."/>
            <person name="Belfiori B."/>
            <person name="Cichocki N."/>
            <person name="Clum A."/>
            <person name="Dockter R.B."/>
            <person name="Fauchery L."/>
            <person name="Guy J."/>
            <person name="Iotti M."/>
            <person name="Le Tacon F."/>
            <person name="Lindquist E.A."/>
            <person name="Lipzen A."/>
            <person name="Malagnac F."/>
            <person name="Mello A."/>
            <person name="Molinier V."/>
            <person name="Miyauchi S."/>
            <person name="Poulain J."/>
            <person name="Riccioni C."/>
            <person name="Rubini A."/>
            <person name="Sitrit Y."/>
            <person name="Splivallo R."/>
            <person name="Traeger S."/>
            <person name="Wang M."/>
            <person name="Zifcakova L."/>
            <person name="Wipf D."/>
            <person name="Zambonelli A."/>
            <person name="Paolocci F."/>
            <person name="Nowrousian M."/>
            <person name="Ottonello S."/>
            <person name="Baldrian P."/>
            <person name="Spatafora J.W."/>
            <person name="Henrissat B."/>
            <person name="Nagy L.G."/>
            <person name="Aury J.M."/>
            <person name="Wincker P."/>
            <person name="Grigoriev I.V."/>
            <person name="Bonfante P."/>
            <person name="Martin F.M."/>
        </authorList>
    </citation>
    <scope>NUCLEOTIDE SEQUENCE [LARGE SCALE GENOMIC DNA]</scope>
    <source>
        <strain evidence="2 3">120613-1</strain>
    </source>
</reference>
<gene>
    <name evidence="2" type="ORF">L873DRAFT_916993</name>
</gene>
<accession>A0A3N4JM45</accession>
<protein>
    <submittedName>
        <fullName evidence="2">Uncharacterized protein</fullName>
    </submittedName>
</protein>
<evidence type="ECO:0000256" key="1">
    <source>
        <dbReference type="SAM" id="Phobius"/>
    </source>
</evidence>
<keyword evidence="1" id="KW-1133">Transmembrane helix</keyword>
<evidence type="ECO:0000313" key="2">
    <source>
        <dbReference type="EMBL" id="RPA99309.1"/>
    </source>
</evidence>
<organism evidence="2 3">
    <name type="scientific">Choiromyces venosus 120613-1</name>
    <dbReference type="NCBI Taxonomy" id="1336337"/>
    <lineage>
        <taxon>Eukaryota</taxon>
        <taxon>Fungi</taxon>
        <taxon>Dikarya</taxon>
        <taxon>Ascomycota</taxon>
        <taxon>Pezizomycotina</taxon>
        <taxon>Pezizomycetes</taxon>
        <taxon>Pezizales</taxon>
        <taxon>Tuberaceae</taxon>
        <taxon>Choiromyces</taxon>
    </lineage>
</organism>
<sequence>MYELPRGFLVLCLAIQVVIKLHGFLLYGLVKIELNVIGQRSLRVPRSLDLISVSLLKIRCQHCKCLCCILAWGTSAVTGPTFREYCDQIRPLNYGNKRPEVLAVFHAS</sequence>
<keyword evidence="1" id="KW-0472">Membrane</keyword>
<feature type="transmembrane region" description="Helical" evidence="1">
    <location>
        <begin position="6"/>
        <end position="30"/>
    </location>
</feature>
<name>A0A3N4JM45_9PEZI</name>
<dbReference type="EMBL" id="ML120388">
    <property type="protein sequence ID" value="RPA99309.1"/>
    <property type="molecule type" value="Genomic_DNA"/>
</dbReference>
<keyword evidence="3" id="KW-1185">Reference proteome</keyword>
<evidence type="ECO:0000313" key="3">
    <source>
        <dbReference type="Proteomes" id="UP000276215"/>
    </source>
</evidence>
<dbReference type="AlphaFoldDB" id="A0A3N4JM45"/>